<dbReference type="SUPFAM" id="SSF53474">
    <property type="entry name" value="alpha/beta-Hydrolases"/>
    <property type="match status" value="1"/>
</dbReference>
<evidence type="ECO:0000259" key="2">
    <source>
        <dbReference type="Pfam" id="PF01738"/>
    </source>
</evidence>
<evidence type="ECO:0000313" key="3">
    <source>
        <dbReference type="EMBL" id="RCU49076.1"/>
    </source>
</evidence>
<keyword evidence="1" id="KW-0732">Signal</keyword>
<protein>
    <submittedName>
        <fullName evidence="3">Phospholipase</fullName>
    </submittedName>
</protein>
<dbReference type="InterPro" id="IPR002925">
    <property type="entry name" value="Dienelactn_hydro"/>
</dbReference>
<feature type="domain" description="Dienelactone hydrolase" evidence="2">
    <location>
        <begin position="90"/>
        <end position="194"/>
    </location>
</feature>
<dbReference type="PANTHER" id="PTHR43037">
    <property type="entry name" value="UNNAMED PRODUCT-RELATED"/>
    <property type="match status" value="1"/>
</dbReference>
<dbReference type="EMBL" id="QPID01000007">
    <property type="protein sequence ID" value="RCU49076.1"/>
    <property type="molecule type" value="Genomic_DNA"/>
</dbReference>
<dbReference type="Proteomes" id="UP000252558">
    <property type="component" value="Unassembled WGS sequence"/>
</dbReference>
<accession>A0A368NFT0</accession>
<proteinExistence type="predicted"/>
<keyword evidence="4" id="KW-1185">Reference proteome</keyword>
<evidence type="ECO:0000313" key="4">
    <source>
        <dbReference type="Proteomes" id="UP000252558"/>
    </source>
</evidence>
<reference evidence="3 4" key="1">
    <citation type="submission" date="2018-07" db="EMBL/GenBank/DDBJ databases">
        <title>Corallincola holothuriorum sp. nov., a new facultative anaerobe isolated from sea cucumber Apostichopus japonicus.</title>
        <authorList>
            <person name="Xia H."/>
        </authorList>
    </citation>
    <scope>NUCLEOTIDE SEQUENCE [LARGE SCALE GENOMIC DNA]</scope>
    <source>
        <strain evidence="3 4">C4</strain>
    </source>
</reference>
<dbReference type="OrthoDB" id="9764953at2"/>
<dbReference type="GO" id="GO:0016787">
    <property type="term" value="F:hydrolase activity"/>
    <property type="evidence" value="ECO:0007669"/>
    <property type="project" value="InterPro"/>
</dbReference>
<dbReference type="InterPro" id="IPR050955">
    <property type="entry name" value="Plant_Biomass_Hydrol_Est"/>
</dbReference>
<evidence type="ECO:0000256" key="1">
    <source>
        <dbReference type="ARBA" id="ARBA00022729"/>
    </source>
</evidence>
<dbReference type="RefSeq" id="WP_114338636.1">
    <property type="nucleotide sequence ID" value="NZ_QPID01000007.1"/>
</dbReference>
<dbReference type="Pfam" id="PF01738">
    <property type="entry name" value="DLH"/>
    <property type="match status" value="1"/>
</dbReference>
<dbReference type="InterPro" id="IPR029058">
    <property type="entry name" value="AB_hydrolase_fold"/>
</dbReference>
<dbReference type="PANTHER" id="PTHR43037:SF1">
    <property type="entry name" value="BLL1128 PROTEIN"/>
    <property type="match status" value="1"/>
</dbReference>
<comment type="caution">
    <text evidence="3">The sequence shown here is derived from an EMBL/GenBank/DDBJ whole genome shotgun (WGS) entry which is preliminary data.</text>
</comment>
<name>A0A368NFT0_9GAMM</name>
<dbReference type="Gene3D" id="3.40.50.1820">
    <property type="entry name" value="alpha/beta hydrolase"/>
    <property type="match status" value="1"/>
</dbReference>
<dbReference type="AlphaFoldDB" id="A0A368NFT0"/>
<sequence length="216" mass="24105">MAVHCSNEFTKEIIKAVSVKYLLYLPERYTESDRQWPLIVHLHGAGECGDDLELVKGQGIPYLIEAGKQLPFIVLSPQCPEYEQWDPTTIKALIEDISSTHKVDTKRIYLTGFSMGGYGGWTTAIRYPKLFAAIAPICSFANPKHASRLTSLPIWAFHGAKDDCVPAEGAQRMIDAVNSCGGKAKFTLYPEAGHDSWSETYSNGELFGWFLEHEKC</sequence>
<organism evidence="3 4">
    <name type="scientific">Corallincola holothuriorum</name>
    <dbReference type="NCBI Taxonomy" id="2282215"/>
    <lineage>
        <taxon>Bacteria</taxon>
        <taxon>Pseudomonadati</taxon>
        <taxon>Pseudomonadota</taxon>
        <taxon>Gammaproteobacteria</taxon>
        <taxon>Alteromonadales</taxon>
        <taxon>Psychromonadaceae</taxon>
        <taxon>Corallincola</taxon>
    </lineage>
</organism>
<gene>
    <name evidence="3" type="ORF">DU002_11995</name>
</gene>